<sequence length="302" mass="33308">MLKRISCYNYAILPQVTALSAAFERSTPPTPEEMESNRIRDSGALLALNGLERCAALIARLPPDNITLDTLLLTLCKFTGLLSPQHANYIAIGVSLGQSSKAQLALRRACAVAARHADCIRDAWRHLLEIVKTLYIGRLLPKKLKTIWPRMVPSPSSEKQREGRKPGCCQVSTLISRLARQELVRAMVTVGTPPDADSLQLNPQLEDITVFFLELLGQTLIQNRDRLLSVWDEASPHVSRTVLWAQARGPAALRRCVTALLRLSAMGGGGWEACFHCVLFPLLDQLPRPADATARANTIMCK</sequence>
<accession>A0A2W1BBW8</accession>
<dbReference type="Proteomes" id="UP000249218">
    <property type="component" value="Unassembled WGS sequence"/>
</dbReference>
<keyword evidence="2" id="KW-1185">Reference proteome</keyword>
<proteinExistence type="predicted"/>
<dbReference type="EMBL" id="KZ150654">
    <property type="protein sequence ID" value="PZC70410.1"/>
    <property type="molecule type" value="Genomic_DNA"/>
</dbReference>
<reference evidence="1 2" key="1">
    <citation type="journal article" date="2017" name="BMC Biol.">
        <title>Genomic innovations, transcriptional plasticity and gene loss underlying the evolution and divergence of two highly polyphagous and invasive Helicoverpa pest species.</title>
        <authorList>
            <person name="Pearce S.L."/>
            <person name="Clarke D.F."/>
            <person name="East P.D."/>
            <person name="Elfekih S."/>
            <person name="Gordon K.H."/>
            <person name="Jermiin L.S."/>
            <person name="McGaughran A."/>
            <person name="Oakeshott J.G."/>
            <person name="Papanikolaou A."/>
            <person name="Perera O.P."/>
            <person name="Rane R.V."/>
            <person name="Richards S."/>
            <person name="Tay W.T."/>
            <person name="Walsh T.K."/>
            <person name="Anderson A."/>
            <person name="Anderson C.J."/>
            <person name="Asgari S."/>
            <person name="Board P.G."/>
            <person name="Bretschneider A."/>
            <person name="Campbell P.M."/>
            <person name="Chertemps T."/>
            <person name="Christeller J.T."/>
            <person name="Coppin C.W."/>
            <person name="Downes S.J."/>
            <person name="Duan G."/>
            <person name="Farnsworth C.A."/>
            <person name="Good R.T."/>
            <person name="Han L.B."/>
            <person name="Han Y.C."/>
            <person name="Hatje K."/>
            <person name="Horne I."/>
            <person name="Huang Y.P."/>
            <person name="Hughes D.S."/>
            <person name="Jacquin-Joly E."/>
            <person name="James W."/>
            <person name="Jhangiani S."/>
            <person name="Kollmar M."/>
            <person name="Kuwar S.S."/>
            <person name="Li S."/>
            <person name="Liu N.Y."/>
            <person name="Maibeche M.T."/>
            <person name="Miller J.R."/>
            <person name="Montagne N."/>
            <person name="Perry T."/>
            <person name="Qu J."/>
            <person name="Song S.V."/>
            <person name="Sutton G.G."/>
            <person name="Vogel H."/>
            <person name="Walenz B.P."/>
            <person name="Xu W."/>
            <person name="Zhang H.J."/>
            <person name="Zou Z."/>
            <person name="Batterham P."/>
            <person name="Edwards O.R."/>
            <person name="Feyereisen R."/>
            <person name="Gibbs R.A."/>
            <person name="Heckel D.G."/>
            <person name="McGrath A."/>
            <person name="Robin C."/>
            <person name="Scherer S.E."/>
            <person name="Worley K.C."/>
            <person name="Wu Y.D."/>
        </authorList>
    </citation>
    <scope>NUCLEOTIDE SEQUENCE [LARGE SCALE GENOMIC DNA]</scope>
    <source>
        <strain evidence="1">Harm_GR_Male_#8</strain>
        <tissue evidence="1">Whole organism</tissue>
    </source>
</reference>
<organism evidence="1 2">
    <name type="scientific">Helicoverpa armigera</name>
    <name type="common">Cotton bollworm</name>
    <name type="synonym">Heliothis armigera</name>
    <dbReference type="NCBI Taxonomy" id="29058"/>
    <lineage>
        <taxon>Eukaryota</taxon>
        <taxon>Metazoa</taxon>
        <taxon>Ecdysozoa</taxon>
        <taxon>Arthropoda</taxon>
        <taxon>Hexapoda</taxon>
        <taxon>Insecta</taxon>
        <taxon>Pterygota</taxon>
        <taxon>Neoptera</taxon>
        <taxon>Endopterygota</taxon>
        <taxon>Lepidoptera</taxon>
        <taxon>Glossata</taxon>
        <taxon>Ditrysia</taxon>
        <taxon>Noctuoidea</taxon>
        <taxon>Noctuidae</taxon>
        <taxon>Heliothinae</taxon>
        <taxon>Helicoverpa</taxon>
    </lineage>
</organism>
<evidence type="ECO:0000313" key="2">
    <source>
        <dbReference type="Proteomes" id="UP000249218"/>
    </source>
</evidence>
<dbReference type="OrthoDB" id="10258608at2759"/>
<evidence type="ECO:0000313" key="1">
    <source>
        <dbReference type="EMBL" id="PZC70410.1"/>
    </source>
</evidence>
<name>A0A2W1BBW8_HELAM</name>
<dbReference type="AlphaFoldDB" id="A0A2W1BBW8"/>
<feature type="non-terminal residue" evidence="1">
    <location>
        <position position="302"/>
    </location>
</feature>
<gene>
    <name evidence="1" type="primary">HaOG216456</name>
    <name evidence="1" type="ORF">B5X24_HaOG216456</name>
</gene>
<protein>
    <submittedName>
        <fullName evidence="1">Uncharacterized protein</fullName>
    </submittedName>
</protein>